<dbReference type="SUPFAM" id="SSF48726">
    <property type="entry name" value="Immunoglobulin"/>
    <property type="match status" value="1"/>
</dbReference>
<gene>
    <name evidence="1" type="ORF">DPX16_1052</name>
</gene>
<evidence type="ECO:0000313" key="2">
    <source>
        <dbReference type="Proteomes" id="UP000281406"/>
    </source>
</evidence>
<dbReference type="Gene3D" id="2.60.40.10">
    <property type="entry name" value="Immunoglobulins"/>
    <property type="match status" value="1"/>
</dbReference>
<dbReference type="Proteomes" id="UP000281406">
    <property type="component" value="Unassembled WGS sequence"/>
</dbReference>
<evidence type="ECO:0008006" key="3">
    <source>
        <dbReference type="Google" id="ProtNLM"/>
    </source>
</evidence>
<sequence>MLSVLAGSVPASVTGQKESRVTLSCEFEDREISDIVLSSWSKDILVCQNEECESENGRVFKEGSCDIVIKDLIFSDAGKYFLRVYYTDDQGEVKRRILEYHLHIHGKVKTDQIIIMRFLLFL</sequence>
<dbReference type="InterPro" id="IPR036179">
    <property type="entry name" value="Ig-like_dom_sf"/>
</dbReference>
<organism evidence="1 2">
    <name type="scientific">Anabarilius grahami</name>
    <name type="common">Kanglang fish</name>
    <name type="synonym">Barilius grahami</name>
    <dbReference type="NCBI Taxonomy" id="495550"/>
    <lineage>
        <taxon>Eukaryota</taxon>
        <taxon>Metazoa</taxon>
        <taxon>Chordata</taxon>
        <taxon>Craniata</taxon>
        <taxon>Vertebrata</taxon>
        <taxon>Euteleostomi</taxon>
        <taxon>Actinopterygii</taxon>
        <taxon>Neopterygii</taxon>
        <taxon>Teleostei</taxon>
        <taxon>Ostariophysi</taxon>
        <taxon>Cypriniformes</taxon>
        <taxon>Xenocyprididae</taxon>
        <taxon>Xenocypridinae</taxon>
        <taxon>Xenocypridinae incertae sedis</taxon>
        <taxon>Anabarilius</taxon>
    </lineage>
</organism>
<comment type="caution">
    <text evidence="1">The sequence shown here is derived from an EMBL/GenBank/DDBJ whole genome shotgun (WGS) entry which is preliminary data.</text>
</comment>
<dbReference type="AlphaFoldDB" id="A0A3N0YKN7"/>
<name>A0A3N0YKN7_ANAGA</name>
<evidence type="ECO:0000313" key="1">
    <source>
        <dbReference type="EMBL" id="ROL46825.1"/>
    </source>
</evidence>
<dbReference type="EMBL" id="RJVU01036753">
    <property type="protein sequence ID" value="ROL46825.1"/>
    <property type="molecule type" value="Genomic_DNA"/>
</dbReference>
<reference evidence="1 2" key="1">
    <citation type="submission" date="2018-10" db="EMBL/GenBank/DDBJ databases">
        <title>Genome assembly for a Yunnan-Guizhou Plateau 3E fish, Anabarilius grahami (Regan), and its evolutionary and genetic applications.</title>
        <authorList>
            <person name="Jiang W."/>
        </authorList>
    </citation>
    <scope>NUCLEOTIDE SEQUENCE [LARGE SCALE GENOMIC DNA]</scope>
    <source>
        <strain evidence="1">AG-KIZ</strain>
        <tissue evidence="1">Muscle</tissue>
    </source>
</reference>
<accession>A0A3N0YKN7</accession>
<protein>
    <recommendedName>
        <fullName evidence="3">Immunoglobulin subtype domain-containing protein</fullName>
    </recommendedName>
</protein>
<keyword evidence="2" id="KW-1185">Reference proteome</keyword>
<dbReference type="InterPro" id="IPR013783">
    <property type="entry name" value="Ig-like_fold"/>
</dbReference>
<dbReference type="OrthoDB" id="8933312at2759"/>
<proteinExistence type="predicted"/>